<feature type="compositionally biased region" description="Low complexity" evidence="1">
    <location>
        <begin position="374"/>
        <end position="416"/>
    </location>
</feature>
<evidence type="ECO:0000256" key="2">
    <source>
        <dbReference type="SAM" id="Phobius"/>
    </source>
</evidence>
<keyword evidence="2" id="KW-1133">Transmembrane helix</keyword>
<accession>A0ABT7DNF8</accession>
<feature type="region of interest" description="Disordered" evidence="1">
    <location>
        <begin position="460"/>
        <end position="483"/>
    </location>
</feature>
<comment type="caution">
    <text evidence="3">The sequence shown here is derived from an EMBL/GenBank/DDBJ whole genome shotgun (WGS) entry which is preliminary data.</text>
</comment>
<protein>
    <submittedName>
        <fullName evidence="3">Uncharacterized protein</fullName>
    </submittedName>
</protein>
<keyword evidence="2" id="KW-0472">Membrane</keyword>
<feature type="region of interest" description="Disordered" evidence="1">
    <location>
        <begin position="798"/>
        <end position="848"/>
    </location>
</feature>
<feature type="region of interest" description="Disordered" evidence="1">
    <location>
        <begin position="540"/>
        <end position="751"/>
    </location>
</feature>
<reference evidence="3 4" key="1">
    <citation type="submission" date="2023-05" db="EMBL/GenBank/DDBJ databases">
        <title>Gordonibacter KGMB12511T sp. nov., isolated from faeces of healthy Korean.</title>
        <authorList>
            <person name="Kim H.S."/>
            <person name="Kim J.-S."/>
            <person name="Suh M.K."/>
            <person name="Eom M.K."/>
            <person name="Do H.E."/>
            <person name="Lee J.-S."/>
        </authorList>
    </citation>
    <scope>NUCLEOTIDE SEQUENCE [LARGE SCALE GENOMIC DNA]</scope>
    <source>
        <strain evidence="3 4">KGMB12511</strain>
    </source>
</reference>
<feature type="compositionally biased region" description="Polar residues" evidence="1">
    <location>
        <begin position="834"/>
        <end position="846"/>
    </location>
</feature>
<name>A0ABT7DNF8_9ACTN</name>
<keyword evidence="2" id="KW-0812">Transmembrane</keyword>
<sequence length="949" mass="98068">MAGSEHSLSLNDLLGLGSGTPERALEQEEVAAPEPPSEPSIDLLLNLLGGETSKAPAEPLPRKDAQQEAVVEQVPTQPVTDQVVAEVASAGHVERVMTGVVTEYVPPLPRVPFAGGSAPAQEAVAASARAAEELPVATYTPSPMASSAPASQGAPVPEASTALQVEAVAQQNEAELDFLAELLAIASLPIVKTAPTPPPVEPAAAASPAAPEETVAPASSQAPGAEPAVPATPITPTQSSVSAESVTPAPSAAEFLPAMPAVPLHAAAPAAADQGSAIPATSAPAQPASQPSNEAAEKPQLAEQEEPPTGLFSKKGKHAGSRKDRRAAKGKHATEKDAAPVEDPRPQQQSSPAEQVPSQAMPQLEKAIEQVQRPAAETTAPVAAPAEAAVATPAPTPVSAGPAPQMAASAASVAPAESRDASSWKSAAYTVPFAPIVSESVLRQNAASAVAAAASASATSGPVVQRPVAAERSAQPASSVQADGVADAAVTGSDAVTSAWLALDRSELDDLTRLEMLRAVRSKLEAEILELDRMAAAAQKAPASQQARGHQVPVQQASPQQPRQAVAHQAAAQSAAPHQTPVQQTVTRQQPRQAMPRQSAVQQAVVQRAAAQPMAAQGASKPVAQVQQQRQQQPHPQTGTQRSQSQAAPKQQVKPQAQPVQKPQPQAKPQQTQPQPQPQPQPKAKSQVHPAQPPAQNTEWAPVPTSALFPPAAKGKPPATRSSLSPTPPNEKEEPLLGERPIPDSPLFNTAPASLADGLREGAGSHVRHLRMKIALGVTGVLVVVALFLGAVFQLSQSGTPAVPQDSDTPAADAQQQDNDAQKPNDDAKKTPADDSQNTTSEQDLSGTVVYRYRQTAGPDAPSTVERTTFGEDGLCRTSSLEITFNDEAEAADFLDTLKRDYGTAFLDGKVDGTRVTALIDVGSNKLDRDQYERALRASVSDLSVVKKS</sequence>
<feature type="compositionally biased region" description="Basic and acidic residues" evidence="1">
    <location>
        <begin position="332"/>
        <end position="345"/>
    </location>
</feature>
<feature type="compositionally biased region" description="Low complexity" evidence="1">
    <location>
        <begin position="804"/>
        <end position="819"/>
    </location>
</feature>
<dbReference type="EMBL" id="JASJEU010000008">
    <property type="protein sequence ID" value="MDJ1650086.1"/>
    <property type="molecule type" value="Genomic_DNA"/>
</dbReference>
<dbReference type="Proteomes" id="UP001232750">
    <property type="component" value="Unassembled WGS sequence"/>
</dbReference>
<evidence type="ECO:0000313" key="4">
    <source>
        <dbReference type="Proteomes" id="UP001232750"/>
    </source>
</evidence>
<dbReference type="RefSeq" id="WP_283831437.1">
    <property type="nucleotide sequence ID" value="NZ_JASJEU010000008.1"/>
</dbReference>
<feature type="transmembrane region" description="Helical" evidence="2">
    <location>
        <begin position="774"/>
        <end position="795"/>
    </location>
</feature>
<feature type="region of interest" description="Disordered" evidence="1">
    <location>
        <begin position="1"/>
        <end position="75"/>
    </location>
</feature>
<feature type="compositionally biased region" description="Polar residues" evidence="1">
    <location>
        <begin position="234"/>
        <end position="245"/>
    </location>
</feature>
<feature type="compositionally biased region" description="Low complexity" evidence="1">
    <location>
        <begin position="540"/>
        <end position="674"/>
    </location>
</feature>
<feature type="region of interest" description="Disordered" evidence="1">
    <location>
        <begin position="273"/>
        <end position="421"/>
    </location>
</feature>
<gene>
    <name evidence="3" type="ORF">QNJ86_04695</name>
</gene>
<feature type="compositionally biased region" description="Low complexity" evidence="1">
    <location>
        <begin position="202"/>
        <end position="220"/>
    </location>
</feature>
<feature type="compositionally biased region" description="Basic and acidic residues" evidence="1">
    <location>
        <begin position="820"/>
        <end position="833"/>
    </location>
</feature>
<proteinExistence type="predicted"/>
<evidence type="ECO:0000313" key="3">
    <source>
        <dbReference type="EMBL" id="MDJ1650086.1"/>
    </source>
</evidence>
<feature type="compositionally biased region" description="Polar residues" evidence="1">
    <location>
        <begin position="346"/>
        <end position="361"/>
    </location>
</feature>
<evidence type="ECO:0000256" key="1">
    <source>
        <dbReference type="SAM" id="MobiDB-lite"/>
    </source>
</evidence>
<feature type="compositionally biased region" description="Low complexity" evidence="1">
    <location>
        <begin position="273"/>
        <end position="294"/>
    </location>
</feature>
<keyword evidence="4" id="KW-1185">Reference proteome</keyword>
<feature type="compositionally biased region" description="Basic residues" evidence="1">
    <location>
        <begin position="314"/>
        <end position="331"/>
    </location>
</feature>
<organism evidence="3 4">
    <name type="scientific">Gordonibacter faecis</name>
    <dbReference type="NCBI Taxonomy" id="3047475"/>
    <lineage>
        <taxon>Bacteria</taxon>
        <taxon>Bacillati</taxon>
        <taxon>Actinomycetota</taxon>
        <taxon>Coriobacteriia</taxon>
        <taxon>Eggerthellales</taxon>
        <taxon>Eggerthellaceae</taxon>
        <taxon>Gordonibacter</taxon>
    </lineage>
</organism>
<feature type="region of interest" description="Disordered" evidence="1">
    <location>
        <begin position="198"/>
        <end position="246"/>
    </location>
</feature>